<reference evidence="3" key="1">
    <citation type="journal article" date="2017" name="Nat. Ecol. Evol.">
        <title>Genome expansion and lineage-specific genetic innovations in the forest pathogenic fungi Armillaria.</title>
        <authorList>
            <person name="Sipos G."/>
            <person name="Prasanna A.N."/>
            <person name="Walter M.C."/>
            <person name="O'Connor E."/>
            <person name="Balint B."/>
            <person name="Krizsan K."/>
            <person name="Kiss B."/>
            <person name="Hess J."/>
            <person name="Varga T."/>
            <person name="Slot J."/>
            <person name="Riley R."/>
            <person name="Boka B."/>
            <person name="Rigling D."/>
            <person name="Barry K."/>
            <person name="Lee J."/>
            <person name="Mihaltcheva S."/>
            <person name="LaButti K."/>
            <person name="Lipzen A."/>
            <person name="Waldron R."/>
            <person name="Moloney N.M."/>
            <person name="Sperisen C."/>
            <person name="Kredics L."/>
            <person name="Vagvoelgyi C."/>
            <person name="Patrignani A."/>
            <person name="Fitzpatrick D."/>
            <person name="Nagy I."/>
            <person name="Doyle S."/>
            <person name="Anderson J.B."/>
            <person name="Grigoriev I.V."/>
            <person name="Gueldener U."/>
            <person name="Muensterkoetter M."/>
            <person name="Nagy L.G."/>
        </authorList>
    </citation>
    <scope>NUCLEOTIDE SEQUENCE [LARGE SCALE GENOMIC DNA]</scope>
    <source>
        <strain evidence="3">C18/9</strain>
    </source>
</reference>
<protein>
    <recommendedName>
        <fullName evidence="4">Retrotransposon gag domain-containing protein</fullName>
    </recommendedName>
</protein>
<feature type="region of interest" description="Disordered" evidence="1">
    <location>
        <begin position="1"/>
        <end position="46"/>
    </location>
</feature>
<accession>A0A284R6J1</accession>
<proteinExistence type="predicted"/>
<gene>
    <name evidence="2" type="ORF">ARMOST_07703</name>
</gene>
<keyword evidence="3" id="KW-1185">Reference proteome</keyword>
<dbReference type="OrthoDB" id="3205788at2759"/>
<dbReference type="AlphaFoldDB" id="A0A284R6J1"/>
<organism evidence="2 3">
    <name type="scientific">Armillaria ostoyae</name>
    <name type="common">Armillaria root rot fungus</name>
    <dbReference type="NCBI Taxonomy" id="47428"/>
    <lineage>
        <taxon>Eukaryota</taxon>
        <taxon>Fungi</taxon>
        <taxon>Dikarya</taxon>
        <taxon>Basidiomycota</taxon>
        <taxon>Agaricomycotina</taxon>
        <taxon>Agaricomycetes</taxon>
        <taxon>Agaricomycetidae</taxon>
        <taxon>Agaricales</taxon>
        <taxon>Marasmiineae</taxon>
        <taxon>Physalacriaceae</taxon>
        <taxon>Armillaria</taxon>
    </lineage>
</organism>
<feature type="compositionally biased region" description="Polar residues" evidence="1">
    <location>
        <begin position="27"/>
        <end position="42"/>
    </location>
</feature>
<evidence type="ECO:0000313" key="2">
    <source>
        <dbReference type="EMBL" id="SJL04337.1"/>
    </source>
</evidence>
<evidence type="ECO:0008006" key="4">
    <source>
        <dbReference type="Google" id="ProtNLM"/>
    </source>
</evidence>
<evidence type="ECO:0000256" key="1">
    <source>
        <dbReference type="SAM" id="MobiDB-lite"/>
    </source>
</evidence>
<sequence length="154" mass="17628">MNETTGGWYHDPCPSGRWTPCNRQEKPTTTPPGSESSQLSSDHPSHLKESTMTLNVFSPFFQLHSQKVAFAASYFEGPAKDWVHKRQEFWTSWDTVPQQFQYPSWTEFVALIGAQFHDPATKDVHEKKMFDLRMGKGPAISYFQELEIEAKKAG</sequence>
<evidence type="ECO:0000313" key="3">
    <source>
        <dbReference type="Proteomes" id="UP000219338"/>
    </source>
</evidence>
<name>A0A284R6J1_ARMOS</name>
<dbReference type="Proteomes" id="UP000219338">
    <property type="component" value="Unassembled WGS sequence"/>
</dbReference>
<dbReference type="EMBL" id="FUEG01000005">
    <property type="protein sequence ID" value="SJL04337.1"/>
    <property type="molecule type" value="Genomic_DNA"/>
</dbReference>